<dbReference type="PANTHER" id="PTHR12215">
    <property type="entry name" value="PHOSPHOPANTETHEINE TRANSFERASE"/>
    <property type="match status" value="1"/>
</dbReference>
<dbReference type="Pfam" id="PF01648">
    <property type="entry name" value="ACPS"/>
    <property type="match status" value="1"/>
</dbReference>
<protein>
    <submittedName>
        <fullName evidence="4">4'-phosphopantetheinyl transferase superfamily protein</fullName>
    </submittedName>
</protein>
<keyword evidence="5" id="KW-1185">Reference proteome</keyword>
<keyword evidence="2 4" id="KW-0808">Transferase</keyword>
<dbReference type="Gene3D" id="3.90.470.20">
    <property type="entry name" value="4'-phosphopantetheinyl transferase domain"/>
    <property type="match status" value="2"/>
</dbReference>
<dbReference type="SUPFAM" id="SSF56214">
    <property type="entry name" value="4'-phosphopantetheinyl transferase"/>
    <property type="match status" value="2"/>
</dbReference>
<dbReference type="EMBL" id="CP120733">
    <property type="protein sequence ID" value="WFD11843.1"/>
    <property type="molecule type" value="Genomic_DNA"/>
</dbReference>
<proteinExistence type="inferred from homology"/>
<name>A0ABY8EFW8_9FIRM</name>
<dbReference type="InterPro" id="IPR037143">
    <property type="entry name" value="4-PPantetheinyl_Trfase_dom_sf"/>
</dbReference>
<dbReference type="InterPro" id="IPR050559">
    <property type="entry name" value="P-Pant_transferase_sf"/>
</dbReference>
<evidence type="ECO:0000256" key="1">
    <source>
        <dbReference type="ARBA" id="ARBA00010990"/>
    </source>
</evidence>
<dbReference type="InterPro" id="IPR008278">
    <property type="entry name" value="4-PPantetheinyl_Trfase_dom"/>
</dbReference>
<feature type="domain" description="4'-phosphopantetheinyl transferase" evidence="3">
    <location>
        <begin position="141"/>
        <end position="216"/>
    </location>
</feature>
<accession>A0ABY8EFW8</accession>
<evidence type="ECO:0000313" key="4">
    <source>
        <dbReference type="EMBL" id="WFD11843.1"/>
    </source>
</evidence>
<evidence type="ECO:0000259" key="3">
    <source>
        <dbReference type="Pfam" id="PF01648"/>
    </source>
</evidence>
<organism evidence="4 5">
    <name type="scientific">Tepidibacter hydrothermalis</name>
    <dbReference type="NCBI Taxonomy" id="3036126"/>
    <lineage>
        <taxon>Bacteria</taxon>
        <taxon>Bacillati</taxon>
        <taxon>Bacillota</taxon>
        <taxon>Clostridia</taxon>
        <taxon>Peptostreptococcales</taxon>
        <taxon>Peptostreptococcaceae</taxon>
        <taxon>Tepidibacter</taxon>
    </lineage>
</organism>
<sequence length="242" mass="28606">MSTCLQEEWVIKNGRKVLCVYISQIEELNPHKWFEYIKNRDVLIVIVNSSSFKDLDNINDYLTDNEQLKRDGFRQTKDKNCFAVSHGIVNYLYSHWIGCKVAKLPFRKGIFLKPYIDNDYRIQYNITHSMNRVGLVFSTLPVGIDIECVVPTIDYKSIIKECFHKEEQFLMEEDVIDFYKVWVAKEAYLKLKGYGLNRVLNSFYMSKLIENKMTLIDDYNNREEDAYIFEICSEYIGALCIE</sequence>
<reference evidence="4 5" key="1">
    <citation type="submission" date="2023-03" db="EMBL/GenBank/DDBJ databases">
        <title>Complete genome sequence of Tepidibacter sp. SWIR-1, isolated from a deep-sea hydrothermal vent.</title>
        <authorList>
            <person name="Li X."/>
        </authorList>
    </citation>
    <scope>NUCLEOTIDE SEQUENCE [LARGE SCALE GENOMIC DNA]</scope>
    <source>
        <strain evidence="4 5">SWIR-1</strain>
    </source>
</reference>
<dbReference type="GO" id="GO:0016740">
    <property type="term" value="F:transferase activity"/>
    <property type="evidence" value="ECO:0007669"/>
    <property type="project" value="UniProtKB-KW"/>
</dbReference>
<evidence type="ECO:0000313" key="5">
    <source>
        <dbReference type="Proteomes" id="UP001222800"/>
    </source>
</evidence>
<comment type="similarity">
    <text evidence="1">Belongs to the P-Pant transferase superfamily. Gsp/Sfp/HetI/AcpT family.</text>
</comment>
<evidence type="ECO:0000256" key="2">
    <source>
        <dbReference type="ARBA" id="ARBA00022679"/>
    </source>
</evidence>
<dbReference type="PANTHER" id="PTHR12215:SF10">
    <property type="entry name" value="L-AMINOADIPATE-SEMIALDEHYDE DEHYDROGENASE-PHOSPHOPANTETHEINYL TRANSFERASE"/>
    <property type="match status" value="1"/>
</dbReference>
<gene>
    <name evidence="4" type="ORF">P4S50_07130</name>
</gene>
<dbReference type="Proteomes" id="UP001222800">
    <property type="component" value="Chromosome"/>
</dbReference>
<dbReference type="RefSeq" id="WP_277734039.1">
    <property type="nucleotide sequence ID" value="NZ_CP120733.1"/>
</dbReference>